<reference evidence="2 3" key="1">
    <citation type="submission" date="2019-08" db="EMBL/GenBank/DDBJ databases">
        <title>Bacillus genomes from the desert of Cuatro Cienegas, Coahuila.</title>
        <authorList>
            <person name="Olmedo-Alvarez G."/>
        </authorList>
    </citation>
    <scope>NUCLEOTIDE SEQUENCE [LARGE SCALE GENOMIC DNA]</scope>
    <source>
        <strain evidence="2 3">CH128b_4D</strain>
    </source>
</reference>
<feature type="coiled-coil region" evidence="1">
    <location>
        <begin position="26"/>
        <end position="60"/>
    </location>
</feature>
<accession>A0A5D4M1Y2</accession>
<dbReference type="AlphaFoldDB" id="A0A5D4M1Y2"/>
<proteinExistence type="predicted"/>
<evidence type="ECO:0000313" key="2">
    <source>
        <dbReference type="EMBL" id="TYR95353.1"/>
    </source>
</evidence>
<evidence type="ECO:0000313" key="3">
    <source>
        <dbReference type="Proteomes" id="UP000325182"/>
    </source>
</evidence>
<protein>
    <submittedName>
        <fullName evidence="2">Uncharacterized protein</fullName>
    </submittedName>
</protein>
<evidence type="ECO:0000256" key="1">
    <source>
        <dbReference type="SAM" id="Coils"/>
    </source>
</evidence>
<keyword evidence="1" id="KW-0175">Coiled coil</keyword>
<gene>
    <name evidence="2" type="ORF">FZC84_21600</name>
</gene>
<organism evidence="2 3">
    <name type="scientific">Rossellomorea vietnamensis</name>
    <dbReference type="NCBI Taxonomy" id="218284"/>
    <lineage>
        <taxon>Bacteria</taxon>
        <taxon>Bacillati</taxon>
        <taxon>Bacillota</taxon>
        <taxon>Bacilli</taxon>
        <taxon>Bacillales</taxon>
        <taxon>Bacillaceae</taxon>
        <taxon>Rossellomorea</taxon>
    </lineage>
</organism>
<dbReference type="RefSeq" id="WP_113930462.1">
    <property type="nucleotide sequence ID" value="NZ_VTEG01000030.1"/>
</dbReference>
<sequence>MKVNTAGSPKHAPDSAEITSILKNENELLKTQNLKLMAELEELKMQNQVLKEQLEAVEETGNSPVSLNELVSVFQGFLPFDAKAFGEVNTAIIESEFAQQVFSIEDIESEHIGDFLEGILELDKALNGVETDSPILQIDTIVEDGETE</sequence>
<comment type="caution">
    <text evidence="2">The sequence shown here is derived from an EMBL/GenBank/DDBJ whole genome shotgun (WGS) entry which is preliminary data.</text>
</comment>
<dbReference type="EMBL" id="VTEG01000030">
    <property type="protein sequence ID" value="TYR95353.1"/>
    <property type="molecule type" value="Genomic_DNA"/>
</dbReference>
<dbReference type="Proteomes" id="UP000325182">
    <property type="component" value="Unassembled WGS sequence"/>
</dbReference>
<name>A0A5D4M1Y2_9BACI</name>